<proteinExistence type="predicted"/>
<sequence>MLYTDGLVERRGQTLDTGIASLTSHVRAGDPETVCTDVMSEVGPGLPTDDITVLAVQRWP</sequence>
<organism evidence="2 3">
    <name type="scientific">Paractinoplanes hotanensis</name>
    <dbReference type="NCBI Taxonomy" id="2906497"/>
    <lineage>
        <taxon>Bacteria</taxon>
        <taxon>Bacillati</taxon>
        <taxon>Actinomycetota</taxon>
        <taxon>Actinomycetes</taxon>
        <taxon>Micromonosporales</taxon>
        <taxon>Micromonosporaceae</taxon>
        <taxon>Paractinoplanes</taxon>
    </lineage>
</organism>
<keyword evidence="3" id="KW-1185">Reference proteome</keyword>
<comment type="caution">
    <text evidence="2">The sequence shown here is derived from an EMBL/GenBank/DDBJ whole genome shotgun (WGS) entry which is preliminary data.</text>
</comment>
<dbReference type="EMBL" id="JAMQOL010000013">
    <property type="protein sequence ID" value="MCM4078146.1"/>
    <property type="molecule type" value="Genomic_DNA"/>
</dbReference>
<evidence type="ECO:0000313" key="3">
    <source>
        <dbReference type="Proteomes" id="UP001523216"/>
    </source>
</evidence>
<dbReference type="Pfam" id="PF07228">
    <property type="entry name" value="SpoIIE"/>
    <property type="match status" value="1"/>
</dbReference>
<accession>A0ABT0XWI4</accession>
<feature type="domain" description="PPM-type phosphatase" evidence="1">
    <location>
        <begin position="1"/>
        <end position="58"/>
    </location>
</feature>
<name>A0ABT0XWI4_9ACTN</name>
<dbReference type="InterPro" id="IPR001932">
    <property type="entry name" value="PPM-type_phosphatase-like_dom"/>
</dbReference>
<protein>
    <submittedName>
        <fullName evidence="2">Serine/threonine-protein phosphatase</fullName>
    </submittedName>
</protein>
<dbReference type="InterPro" id="IPR036457">
    <property type="entry name" value="PPM-type-like_dom_sf"/>
</dbReference>
<gene>
    <name evidence="2" type="ORF">LXN57_11265</name>
</gene>
<evidence type="ECO:0000259" key="1">
    <source>
        <dbReference type="Pfam" id="PF07228"/>
    </source>
</evidence>
<dbReference type="Gene3D" id="3.60.40.10">
    <property type="entry name" value="PPM-type phosphatase domain"/>
    <property type="match status" value="1"/>
</dbReference>
<evidence type="ECO:0000313" key="2">
    <source>
        <dbReference type="EMBL" id="MCM4078146.1"/>
    </source>
</evidence>
<dbReference type="Proteomes" id="UP001523216">
    <property type="component" value="Unassembled WGS sequence"/>
</dbReference>
<reference evidence="2 3" key="1">
    <citation type="submission" date="2022-06" db="EMBL/GenBank/DDBJ databases">
        <title>Actinoplanes abujensis sp. nov., isolated from Nigerian arid soil.</title>
        <authorList>
            <person name="Ding P."/>
        </authorList>
    </citation>
    <scope>NUCLEOTIDE SEQUENCE [LARGE SCALE GENOMIC DNA]</scope>
    <source>
        <strain evidence="3">TRM88002</strain>
    </source>
</reference>